<dbReference type="Pfam" id="PF00381">
    <property type="entry name" value="PTS-HPr"/>
    <property type="match status" value="1"/>
</dbReference>
<keyword evidence="6" id="KW-0808">Transferase</keyword>
<dbReference type="InterPro" id="IPR050399">
    <property type="entry name" value="HPr"/>
</dbReference>
<dbReference type="EMBL" id="CP013002">
    <property type="protein sequence ID" value="ALL12056.1"/>
    <property type="molecule type" value="Genomic_DNA"/>
</dbReference>
<dbReference type="KEGG" id="chq:AQ619_01050"/>
<dbReference type="AlphaFoldDB" id="A0A0P0NWE8"/>
<comment type="similarity">
    <text evidence="2">Belongs to the HPr family.</text>
</comment>
<dbReference type="GO" id="GO:0009401">
    <property type="term" value="P:phosphoenolpyruvate-dependent sugar phosphotransferase system"/>
    <property type="evidence" value="ECO:0007669"/>
    <property type="project" value="UniProtKB-KW"/>
</dbReference>
<accession>A0A0P0NWE8</accession>
<dbReference type="OrthoDB" id="9798965at2"/>
<dbReference type="RefSeq" id="WP_062143017.1">
    <property type="nucleotide sequence ID" value="NZ_CP013002.1"/>
</dbReference>
<evidence type="ECO:0000256" key="2">
    <source>
        <dbReference type="ARBA" id="ARBA00010736"/>
    </source>
</evidence>
<dbReference type="Gene3D" id="3.30.1340.10">
    <property type="entry name" value="HPr-like"/>
    <property type="match status" value="1"/>
</dbReference>
<dbReference type="InterPro" id="IPR000032">
    <property type="entry name" value="HPr-like"/>
</dbReference>
<evidence type="ECO:0000256" key="1">
    <source>
        <dbReference type="ARBA" id="ARBA00004496"/>
    </source>
</evidence>
<reference evidence="6 7" key="1">
    <citation type="submission" date="2015-10" db="EMBL/GenBank/DDBJ databases">
        <title>Conservation of the essential genome among Caulobacter and Brevundimonas species.</title>
        <authorList>
            <person name="Scott D."/>
            <person name="Ely B."/>
        </authorList>
    </citation>
    <scope>NUCLEOTIDE SEQUENCE [LARGE SCALE GENOMIC DNA]</scope>
    <source>
        <strain evidence="6 7">CB4</strain>
    </source>
</reference>
<comment type="subcellular location">
    <subcellularLocation>
        <location evidence="1">Cytoplasm</location>
    </subcellularLocation>
</comment>
<organism evidence="6 7">
    <name type="scientific">Caulobacter henricii</name>
    <dbReference type="NCBI Taxonomy" id="69395"/>
    <lineage>
        <taxon>Bacteria</taxon>
        <taxon>Pseudomonadati</taxon>
        <taxon>Pseudomonadota</taxon>
        <taxon>Alphaproteobacteria</taxon>
        <taxon>Caulobacterales</taxon>
        <taxon>Caulobacteraceae</taxon>
        <taxon>Caulobacter</taxon>
    </lineage>
</organism>
<dbReference type="STRING" id="69395.AQ619_01050"/>
<evidence type="ECO:0000313" key="7">
    <source>
        <dbReference type="Proteomes" id="UP000056905"/>
    </source>
</evidence>
<gene>
    <name evidence="6" type="ORF">AQ619_01050</name>
</gene>
<feature type="domain" description="HPr" evidence="5">
    <location>
        <begin position="4"/>
        <end position="91"/>
    </location>
</feature>
<keyword evidence="6" id="KW-0418">Kinase</keyword>
<dbReference type="GO" id="GO:0005737">
    <property type="term" value="C:cytoplasm"/>
    <property type="evidence" value="ECO:0007669"/>
    <property type="project" value="UniProtKB-SubCell"/>
</dbReference>
<evidence type="ECO:0000256" key="4">
    <source>
        <dbReference type="ARBA" id="ARBA00022683"/>
    </source>
</evidence>
<dbReference type="InterPro" id="IPR002114">
    <property type="entry name" value="PTS_HPr_Ser_P_site"/>
</dbReference>
<keyword evidence="3" id="KW-0963">Cytoplasm</keyword>
<name>A0A0P0NWE8_9CAUL</name>
<dbReference type="CDD" id="cd00367">
    <property type="entry name" value="PTS-HPr_like"/>
    <property type="match status" value="1"/>
</dbReference>
<keyword evidence="4" id="KW-0598">Phosphotransferase system</keyword>
<dbReference type="PANTHER" id="PTHR33705">
    <property type="entry name" value="PHOSPHOCARRIER PROTEIN HPR"/>
    <property type="match status" value="1"/>
</dbReference>
<dbReference type="InterPro" id="IPR035895">
    <property type="entry name" value="HPr-like_sf"/>
</dbReference>
<dbReference type="PRINTS" id="PR00107">
    <property type="entry name" value="PHOSPHOCPHPR"/>
</dbReference>
<dbReference type="SUPFAM" id="SSF55594">
    <property type="entry name" value="HPr-like"/>
    <property type="match status" value="1"/>
</dbReference>
<dbReference type="PROSITE" id="PS51350">
    <property type="entry name" value="PTS_HPR_DOM"/>
    <property type="match status" value="1"/>
</dbReference>
<dbReference type="PANTHER" id="PTHR33705:SF2">
    <property type="entry name" value="PHOSPHOCARRIER PROTEIN NPR"/>
    <property type="match status" value="1"/>
</dbReference>
<dbReference type="Proteomes" id="UP000056905">
    <property type="component" value="Chromosome"/>
</dbReference>
<protein>
    <submittedName>
        <fullName evidence="6">Serine kinase</fullName>
    </submittedName>
</protein>
<evidence type="ECO:0000259" key="5">
    <source>
        <dbReference type="PROSITE" id="PS51350"/>
    </source>
</evidence>
<proteinExistence type="inferred from homology"/>
<evidence type="ECO:0000313" key="6">
    <source>
        <dbReference type="EMBL" id="ALL12056.1"/>
    </source>
</evidence>
<keyword evidence="7" id="KW-1185">Reference proteome</keyword>
<dbReference type="PROSITE" id="PS00369">
    <property type="entry name" value="PTS_HPR_HIS"/>
    <property type="match status" value="1"/>
</dbReference>
<sequence length="92" mass="9830">MSRMAERTVEIVNERGLHARASAKFVKMAAGFDAEVKVSREGSCVDARSIMGLMMLAAGIGSTIDIAAEGPEAEAALEALCELVANRFDEER</sequence>
<dbReference type="PROSITE" id="PS00589">
    <property type="entry name" value="PTS_HPR_SER"/>
    <property type="match status" value="1"/>
</dbReference>
<dbReference type="eggNOG" id="COG1925">
    <property type="taxonomic scope" value="Bacteria"/>
</dbReference>
<dbReference type="NCBIfam" id="TIGR01003">
    <property type="entry name" value="PTS_HPr_family"/>
    <property type="match status" value="1"/>
</dbReference>
<dbReference type="GO" id="GO:0016301">
    <property type="term" value="F:kinase activity"/>
    <property type="evidence" value="ECO:0007669"/>
    <property type="project" value="UniProtKB-KW"/>
</dbReference>
<dbReference type="InterPro" id="IPR001020">
    <property type="entry name" value="PTS_HPr_His_P_site"/>
</dbReference>
<evidence type="ECO:0000256" key="3">
    <source>
        <dbReference type="ARBA" id="ARBA00022490"/>
    </source>
</evidence>